<feature type="region of interest" description="Disordered" evidence="10">
    <location>
        <begin position="936"/>
        <end position="966"/>
    </location>
</feature>
<dbReference type="InterPro" id="IPR012337">
    <property type="entry name" value="RNaseH-like_sf"/>
</dbReference>
<dbReference type="PANTHER" id="PTHR45621">
    <property type="entry name" value="OS01G0588500 PROTEIN-RELATED"/>
    <property type="match status" value="1"/>
</dbReference>
<dbReference type="SUPFAM" id="SSF53098">
    <property type="entry name" value="Ribonuclease H-like"/>
    <property type="match status" value="1"/>
</dbReference>
<evidence type="ECO:0000256" key="1">
    <source>
        <dbReference type="ARBA" id="ARBA00004123"/>
    </source>
</evidence>
<dbReference type="PROSITE" id="PS50808">
    <property type="entry name" value="ZF_BED"/>
    <property type="match status" value="1"/>
</dbReference>
<dbReference type="InterPro" id="IPR001245">
    <property type="entry name" value="Ser-Thr/Tyr_kinase_cat_dom"/>
</dbReference>
<evidence type="ECO:0000256" key="4">
    <source>
        <dbReference type="ARBA" id="ARBA00022723"/>
    </source>
</evidence>
<feature type="domain" description="BED-type" evidence="12">
    <location>
        <begin position="3"/>
        <end position="57"/>
    </location>
</feature>
<dbReference type="Pfam" id="PF07887">
    <property type="entry name" value="Calmodulin_bind"/>
    <property type="match status" value="1"/>
</dbReference>
<dbReference type="GeneID" id="116210710"/>
<dbReference type="Pfam" id="PF04937">
    <property type="entry name" value="DUF659"/>
    <property type="match status" value="1"/>
</dbReference>
<evidence type="ECO:0000259" key="11">
    <source>
        <dbReference type="PROSITE" id="PS50011"/>
    </source>
</evidence>
<keyword evidence="6" id="KW-0862">Zinc</keyword>
<name>A0A6P8E234_PUNGR</name>
<evidence type="ECO:0000256" key="10">
    <source>
        <dbReference type="SAM" id="MobiDB-lite"/>
    </source>
</evidence>
<feature type="domain" description="Protein kinase" evidence="11">
    <location>
        <begin position="1321"/>
        <end position="1623"/>
    </location>
</feature>
<dbReference type="RefSeq" id="XP_031400570.1">
    <property type="nucleotide sequence ID" value="XM_031544710.1"/>
</dbReference>
<dbReference type="FunFam" id="1.10.510.10:FF:000095">
    <property type="entry name" value="protein STRUBBELIG-RECEPTOR FAMILY 8"/>
    <property type="match status" value="1"/>
</dbReference>
<dbReference type="InterPro" id="IPR008271">
    <property type="entry name" value="Ser/Thr_kinase_AS"/>
</dbReference>
<dbReference type="Pfam" id="PF05699">
    <property type="entry name" value="Dimer_Tnp_hAT"/>
    <property type="match status" value="1"/>
</dbReference>
<keyword evidence="4" id="KW-0479">Metal-binding</keyword>
<evidence type="ECO:0000256" key="7">
    <source>
        <dbReference type="ARBA" id="ARBA00023125"/>
    </source>
</evidence>
<dbReference type="CDD" id="cd14066">
    <property type="entry name" value="STKc_IRAK"/>
    <property type="match status" value="1"/>
</dbReference>
<evidence type="ECO:0000313" key="14">
    <source>
        <dbReference type="RefSeq" id="XP_031400569.1"/>
    </source>
</evidence>
<dbReference type="Proteomes" id="UP000515151">
    <property type="component" value="Chromosome 6"/>
</dbReference>
<dbReference type="SUPFAM" id="SSF56112">
    <property type="entry name" value="Protein kinase-like (PK-like)"/>
    <property type="match status" value="1"/>
</dbReference>
<sequence length="1623" mass="181240">MGRRADTFWEYAEQLCGRFKCNFCKRDFAGGAPRVKSHLSGIKGRDVDICTMVPKHVQALAAETIKGANKRPKPEYFSSSSDGTSSEVCHKNDICEPDDLLAKFFLSNNIDCNVVQSSSFIDFINAVAAFGASYKLPSYSTLKTLLIPKLHSEIEAHVRSVKESWGETGCTLISDVWFNEKENQSLVNIMAYSWKGVVLLDAFKVPKCELDGHFLEEIICFCIQTIGPNNVVQYIDGIPGWGPTRARLTSDFPHIYVTRCVAAEIQSSFEDVYMEIEWVKLAFDKARCLITLIYGNSDLLSLMRKYTNNRELIQPQAIDFSSNYTMLLSIIVVKDQLLQLVQSFGCSMSDLGKEVAEIISSLEFWNQVEEIVQALESLFLVLYLVDRYGSSSGYLYVAMEMATEGMRRIYGGNPDKYERLWQIFNSLKEKIVHPIHAAAAFLNPAYMCSELFKDRARIMEAMEFVVTHLVASEDKDAFLEEIIKYHKRSKEPNKFSDTANRMRTVCHPGDWWAYCVGREFPMLQKYAIRILSQPCSSSAYKQSLSAFETAHMKKLSRFTFKASTHYSWMNMILTTGFRAMNASGKPKDLTELIELKWRFPTDFLNEPEVPYLDPQPTHSSLIAGIHLPSQRCLQLQFVTRIPSLLVTGQEVKSEQGSPVHVILVDRITGNVVQDSALSMLNLTVSALEGDFDEESGNTWQREDFERNEITDVLLMTGNLQVTLKDGMGTLGAFCFNYSSDIAKSGKFKLGVKTLTDECGGICICEGISNAFIVKDGNDTRAPDATASQMHLSEDSQLKSIMDELTQLVPCPTDTNANSEMDLGRQFEFGPLWSPLGCKHKQKHNIKSGQGAMRWPKLKAIKVSPWATLRRAVKEKRAQKMLRRARLQKRLEECNKGDQDCSQEDHRRLQVKEKLKEIPEKYVMSKPPCQVAIRPEECSKGKSGSALDEKDEESMLQEPPWEGQGQLKLTSYDNSTVGGSVKFPEPSTSEVSQPLILFPSLLACKDTELLEDEEAAKPLVSEECPSTVASFSCAGDSIPRKQDRSRWRHLFTLFPSSLSGDDTDLGEDKAGEFLKHTARQSTSPTKDNELVGMSNLSIGTSNYYSNTTGFSTTSSNAQFLKAVAAGNAEPDGRILTPKLKNVTFSELKSATSKPSTSEVSQPLTLFPSLLACKDTELLEDEEAAKPLELEECPLTVASFSCAGDSTPRKQDSFRWRHLFTLGPSSLSGDDTDLGEDKAGEFLKHTARQSTSPTKDNELVGMSNLSIGTSNYYSNTTGFSTTSSNARFLEAVAAGDAEPDGRILIPNLKLLTFSELESATGNFRQKVLHGEGGFGSVYKGQFNEKTLALSRRDSGIPVAVKKLNPESIEGFNEWQAEMKFVGRRLHPNIVRLLGYCWKDKECFLVSEYMQKGSLDNHLFRSNPSIQPLSWEKRLKIAIGAARGLAFLHGSEKQVIYRDFKSSNIFLDSDYNAKIADFGLARLGPSGGESHVTTRVMGTDGYMAPEYLATGHLSVKSDVYGFGVVLLELLTGRRALDIMQPSGQHLVEWARSFLNQRKKLKIIVDPWIEGQYSFKAALQMAELTQKSLAKDPGDRPSMKEVVKALEQTEAMIEMPDELKVRSALHP</sequence>
<evidence type="ECO:0000256" key="9">
    <source>
        <dbReference type="PROSITE-ProRule" id="PRU00027"/>
    </source>
</evidence>
<evidence type="ECO:0000256" key="2">
    <source>
        <dbReference type="ARBA" id="ARBA00004236"/>
    </source>
</evidence>
<dbReference type="Gene3D" id="3.30.200.20">
    <property type="entry name" value="Phosphorylase Kinase, domain 1"/>
    <property type="match status" value="1"/>
</dbReference>
<dbReference type="Pfam" id="PF07714">
    <property type="entry name" value="PK_Tyr_Ser-Thr"/>
    <property type="match status" value="1"/>
</dbReference>
<dbReference type="InterPro" id="IPR050823">
    <property type="entry name" value="Plant_Ser_Thr_Prot_Kinase"/>
</dbReference>
<evidence type="ECO:0000256" key="5">
    <source>
        <dbReference type="ARBA" id="ARBA00022771"/>
    </source>
</evidence>
<dbReference type="InterPro" id="IPR046831">
    <property type="entry name" value="Calmodulin_bind_N"/>
</dbReference>
<keyword evidence="3" id="KW-0472">Membrane</keyword>
<dbReference type="PROSITE" id="PS50011">
    <property type="entry name" value="PROTEIN_KINASE_DOM"/>
    <property type="match status" value="1"/>
</dbReference>
<dbReference type="InterPro" id="IPR003656">
    <property type="entry name" value="Znf_BED"/>
</dbReference>
<organism evidence="13 14">
    <name type="scientific">Punica granatum</name>
    <name type="common">Pomegranate</name>
    <dbReference type="NCBI Taxonomy" id="22663"/>
    <lineage>
        <taxon>Eukaryota</taxon>
        <taxon>Viridiplantae</taxon>
        <taxon>Streptophyta</taxon>
        <taxon>Embryophyta</taxon>
        <taxon>Tracheophyta</taxon>
        <taxon>Spermatophyta</taxon>
        <taxon>Magnoliopsida</taxon>
        <taxon>eudicotyledons</taxon>
        <taxon>Gunneridae</taxon>
        <taxon>Pentapetalae</taxon>
        <taxon>rosids</taxon>
        <taxon>malvids</taxon>
        <taxon>Myrtales</taxon>
        <taxon>Lythraceae</taxon>
        <taxon>Punica</taxon>
    </lineage>
</organism>
<evidence type="ECO:0000256" key="8">
    <source>
        <dbReference type="ARBA" id="ARBA00023242"/>
    </source>
</evidence>
<dbReference type="OrthoDB" id="1936364at2759"/>
<gene>
    <name evidence="14 15" type="primary">LOC116210710</name>
</gene>
<protein>
    <submittedName>
        <fullName evidence="14 15">Uncharacterized protein LOC116210710 isoform X1</fullName>
    </submittedName>
</protein>
<accession>A0A6P8E234</accession>
<dbReference type="GO" id="GO:0004672">
    <property type="term" value="F:protein kinase activity"/>
    <property type="evidence" value="ECO:0007669"/>
    <property type="project" value="InterPro"/>
</dbReference>
<dbReference type="InterPro" id="IPR000719">
    <property type="entry name" value="Prot_kinase_dom"/>
</dbReference>
<keyword evidence="5 9" id="KW-0863">Zinc-finger</keyword>
<dbReference type="InterPro" id="IPR007021">
    <property type="entry name" value="DUF659"/>
</dbReference>
<evidence type="ECO:0000256" key="6">
    <source>
        <dbReference type="ARBA" id="ARBA00022833"/>
    </source>
</evidence>
<evidence type="ECO:0000313" key="15">
    <source>
        <dbReference type="RefSeq" id="XP_031400570.1"/>
    </source>
</evidence>
<keyword evidence="8" id="KW-0539">Nucleus</keyword>
<dbReference type="GO" id="GO:0003677">
    <property type="term" value="F:DNA binding"/>
    <property type="evidence" value="ECO:0007669"/>
    <property type="project" value="UniProtKB-KW"/>
</dbReference>
<dbReference type="InterPro" id="IPR011009">
    <property type="entry name" value="Kinase-like_dom_sf"/>
</dbReference>
<dbReference type="RefSeq" id="XP_031400569.1">
    <property type="nucleotide sequence ID" value="XM_031544709.1"/>
</dbReference>
<keyword evidence="7" id="KW-0238">DNA-binding</keyword>
<dbReference type="InterPro" id="IPR008906">
    <property type="entry name" value="HATC_C_dom"/>
</dbReference>
<evidence type="ECO:0000259" key="12">
    <source>
        <dbReference type="PROSITE" id="PS50808"/>
    </source>
</evidence>
<dbReference type="GO" id="GO:0005634">
    <property type="term" value="C:nucleus"/>
    <property type="evidence" value="ECO:0007669"/>
    <property type="project" value="UniProtKB-SubCell"/>
</dbReference>
<proteinExistence type="predicted"/>
<keyword evidence="13" id="KW-1185">Reference proteome</keyword>
<keyword evidence="3" id="KW-1003">Cell membrane</keyword>
<reference evidence="14 15" key="2">
    <citation type="submission" date="2025-04" db="UniProtKB">
        <authorList>
            <consortium name="RefSeq"/>
        </authorList>
    </citation>
    <scope>IDENTIFICATION</scope>
    <source>
        <tissue evidence="14 15">Leaf</tissue>
    </source>
</reference>
<dbReference type="GO" id="GO:0008270">
    <property type="term" value="F:zinc ion binding"/>
    <property type="evidence" value="ECO:0007669"/>
    <property type="project" value="UniProtKB-KW"/>
</dbReference>
<reference evidence="13" key="1">
    <citation type="journal article" date="2020" name="Plant Biotechnol. J.">
        <title>The pomegranate (Punica granatum L.) draft genome dissects genetic divergence between soft- and hard-seeded cultivars.</title>
        <authorList>
            <person name="Luo X."/>
            <person name="Li H."/>
            <person name="Wu Z."/>
            <person name="Yao W."/>
            <person name="Zhao P."/>
            <person name="Cao D."/>
            <person name="Yu H."/>
            <person name="Li K."/>
            <person name="Poudel K."/>
            <person name="Zhao D."/>
            <person name="Zhang F."/>
            <person name="Xia X."/>
            <person name="Chen L."/>
            <person name="Wang Q."/>
            <person name="Jing D."/>
            <person name="Cao S."/>
        </authorList>
    </citation>
    <scope>NUCLEOTIDE SEQUENCE [LARGE SCALE GENOMIC DNA]</scope>
</reference>
<dbReference type="PROSITE" id="PS00108">
    <property type="entry name" value="PROTEIN_KINASE_ST"/>
    <property type="match status" value="1"/>
</dbReference>
<comment type="subcellular location">
    <subcellularLocation>
        <location evidence="2">Cell membrane</location>
    </subcellularLocation>
    <subcellularLocation>
        <location evidence="1">Nucleus</location>
    </subcellularLocation>
</comment>
<evidence type="ECO:0000256" key="3">
    <source>
        <dbReference type="ARBA" id="ARBA00022475"/>
    </source>
</evidence>
<dbReference type="Gene3D" id="1.10.510.10">
    <property type="entry name" value="Transferase(Phosphotransferase) domain 1"/>
    <property type="match status" value="1"/>
</dbReference>
<evidence type="ECO:0000313" key="13">
    <source>
        <dbReference type="Proteomes" id="UP000515151"/>
    </source>
</evidence>
<dbReference type="GO" id="GO:0005524">
    <property type="term" value="F:ATP binding"/>
    <property type="evidence" value="ECO:0007669"/>
    <property type="project" value="InterPro"/>
</dbReference>
<dbReference type="GO" id="GO:0046983">
    <property type="term" value="F:protein dimerization activity"/>
    <property type="evidence" value="ECO:0007669"/>
    <property type="project" value="InterPro"/>
</dbReference>